<keyword evidence="3" id="KW-0547">Nucleotide-binding</keyword>
<feature type="region of interest" description="Disordered" evidence="9">
    <location>
        <begin position="277"/>
        <end position="298"/>
    </location>
</feature>
<dbReference type="Gene3D" id="3.40.109.10">
    <property type="entry name" value="NADH Oxidase"/>
    <property type="match status" value="1"/>
</dbReference>
<feature type="region of interest" description="Disordered" evidence="9">
    <location>
        <begin position="406"/>
        <end position="425"/>
    </location>
</feature>
<keyword evidence="4" id="KW-0460">Magnesium</keyword>
<dbReference type="PANTHER" id="PTHR47917">
    <property type="match status" value="1"/>
</dbReference>
<feature type="domain" description="Coenzyme F420:L-glutamate ligase-like" evidence="11">
    <location>
        <begin position="14"/>
        <end position="209"/>
    </location>
</feature>
<dbReference type="Gene3D" id="3.30.1330.100">
    <property type="entry name" value="CofE-like"/>
    <property type="match status" value="2"/>
</dbReference>
<evidence type="ECO:0000256" key="6">
    <source>
        <dbReference type="ARBA" id="ARBA00023134"/>
    </source>
</evidence>
<evidence type="ECO:0000256" key="4">
    <source>
        <dbReference type="ARBA" id="ARBA00022842"/>
    </source>
</evidence>
<dbReference type="OrthoDB" id="9788295at2"/>
<dbReference type="eggNOG" id="COG1478">
    <property type="taxonomic scope" value="Bacteria"/>
</dbReference>
<dbReference type="KEGG" id="cai:Caci_7612"/>
<feature type="compositionally biased region" description="Low complexity" evidence="9">
    <location>
        <begin position="280"/>
        <end position="295"/>
    </location>
</feature>
<dbReference type="InterPro" id="IPR002847">
    <property type="entry name" value="F420-0_gamma-glut_ligase-dom"/>
</dbReference>
<reference evidence="12 13" key="1">
    <citation type="journal article" date="2009" name="Stand. Genomic Sci.">
        <title>Complete genome sequence of Catenulispora acidiphila type strain (ID 139908).</title>
        <authorList>
            <person name="Copeland A."/>
            <person name="Lapidus A."/>
            <person name="Glavina Del Rio T."/>
            <person name="Nolan M."/>
            <person name="Lucas S."/>
            <person name="Chen F."/>
            <person name="Tice H."/>
            <person name="Cheng J.F."/>
            <person name="Bruce D."/>
            <person name="Goodwin L."/>
            <person name="Pitluck S."/>
            <person name="Mikhailova N."/>
            <person name="Pati A."/>
            <person name="Ivanova N."/>
            <person name="Mavromatis K."/>
            <person name="Chen A."/>
            <person name="Palaniappan K."/>
            <person name="Chain P."/>
            <person name="Land M."/>
            <person name="Hauser L."/>
            <person name="Chang Y.J."/>
            <person name="Jeffries C.D."/>
            <person name="Chertkov O."/>
            <person name="Brettin T."/>
            <person name="Detter J.C."/>
            <person name="Han C."/>
            <person name="Ali Z."/>
            <person name="Tindall B.J."/>
            <person name="Goker M."/>
            <person name="Bristow J."/>
            <person name="Eisen J.A."/>
            <person name="Markowitz V."/>
            <person name="Hugenholtz P."/>
            <person name="Kyrpides N.C."/>
            <person name="Klenk H.P."/>
        </authorList>
    </citation>
    <scope>NUCLEOTIDE SEQUENCE [LARGE SCALE GENOMIC DNA]</scope>
    <source>
        <strain evidence="13">DSM 44928 / JCM 14897 / NBRC 102108 / NRRL B-24433 / ID139908</strain>
    </source>
</reference>
<evidence type="ECO:0000259" key="10">
    <source>
        <dbReference type="Pfam" id="PF00881"/>
    </source>
</evidence>
<dbReference type="InterPro" id="IPR008225">
    <property type="entry name" value="F420-0_g-glutamyl_ligase"/>
</dbReference>
<keyword evidence="13" id="KW-1185">Reference proteome</keyword>
<dbReference type="NCBIfam" id="NF009810">
    <property type="entry name" value="PRK13294.1"/>
    <property type="match status" value="1"/>
</dbReference>
<accession>C7QCH3</accession>
<dbReference type="eggNOG" id="COG0778">
    <property type="taxonomic scope" value="Bacteria"/>
</dbReference>
<name>C7QCH3_CATAD</name>
<keyword evidence="2" id="KW-0479">Metal-binding</keyword>
<keyword evidence="6" id="KW-0342">GTP-binding</keyword>
<dbReference type="InParanoid" id="C7QCH3"/>
<keyword evidence="5" id="KW-0630">Potassium</keyword>
<evidence type="ECO:0000256" key="3">
    <source>
        <dbReference type="ARBA" id="ARBA00022741"/>
    </source>
</evidence>
<dbReference type="InterPro" id="IPR000415">
    <property type="entry name" value="Nitroreductase-like"/>
</dbReference>
<keyword evidence="8" id="KW-0511">Multifunctional enzyme</keyword>
<keyword evidence="7" id="KW-0464">Manganese</keyword>
<gene>
    <name evidence="12" type="ordered locus">Caci_7612</name>
</gene>
<evidence type="ECO:0000256" key="7">
    <source>
        <dbReference type="ARBA" id="ARBA00023211"/>
    </source>
</evidence>
<dbReference type="AlphaFoldDB" id="C7QCH3"/>
<dbReference type="Proteomes" id="UP000000851">
    <property type="component" value="Chromosome"/>
</dbReference>
<dbReference type="SUPFAM" id="SSF55469">
    <property type="entry name" value="FMN-dependent nitroreductase-like"/>
    <property type="match status" value="1"/>
</dbReference>
<dbReference type="PANTHER" id="PTHR47917:SF1">
    <property type="entry name" value="COENZYME F420:L-GLUTAMATE LIGASE"/>
    <property type="match status" value="1"/>
</dbReference>
<dbReference type="GO" id="GO:0016491">
    <property type="term" value="F:oxidoreductase activity"/>
    <property type="evidence" value="ECO:0007669"/>
    <property type="project" value="InterPro"/>
</dbReference>
<dbReference type="RefSeq" id="WP_015796161.1">
    <property type="nucleotide sequence ID" value="NC_013131.1"/>
</dbReference>
<evidence type="ECO:0000256" key="5">
    <source>
        <dbReference type="ARBA" id="ARBA00022958"/>
    </source>
</evidence>
<dbReference type="Pfam" id="PF00881">
    <property type="entry name" value="Nitroreductase"/>
    <property type="match status" value="1"/>
</dbReference>
<proteinExistence type="predicted"/>
<dbReference type="GO" id="GO:0046872">
    <property type="term" value="F:metal ion binding"/>
    <property type="evidence" value="ECO:0007669"/>
    <property type="project" value="UniProtKB-KW"/>
</dbReference>
<keyword evidence="1" id="KW-0436">Ligase</keyword>
<dbReference type="STRING" id="479433.Caci_7612"/>
<evidence type="ECO:0000259" key="11">
    <source>
        <dbReference type="Pfam" id="PF01996"/>
    </source>
</evidence>
<feature type="domain" description="Nitroreductase" evidence="10">
    <location>
        <begin position="247"/>
        <end position="405"/>
    </location>
</feature>
<evidence type="ECO:0000256" key="2">
    <source>
        <dbReference type="ARBA" id="ARBA00022723"/>
    </source>
</evidence>
<dbReference type="NCBIfam" id="TIGR01916">
    <property type="entry name" value="F420_cofE"/>
    <property type="match status" value="1"/>
</dbReference>
<protein>
    <submittedName>
        <fullName evidence="12">F420-dependent oxidoreductase</fullName>
    </submittedName>
</protein>
<evidence type="ECO:0000313" key="13">
    <source>
        <dbReference type="Proteomes" id="UP000000851"/>
    </source>
</evidence>
<sequence length="425" mass="43871">MADTSYTVHAVAGIPEVGPGDDVAALIGAAVTASGLGLRDGDILCVTSKILSKAEGRVVRAGDREAAIDAEMVRLVARRGPTRIVQTRHGFVMAAAGVDASNTPAGTVLLLPEDPDGSARDIADALRDRFGVAVGVVVTDTFGRPWREGQTDVAIGCAYVNALMDHRGTIDAFGNELLVTAAATADELAGAGEVVKGKADGVPVAVIRGLGDLVTAEPGLGVRPLIRSAESDMFSLGTTEAMREGVLRRRTTQWFASDPVPGETVRRAVVAALTAPTPFSSTSSASSASSTSSASEGDGTAPWRFVLLESEMGRKTFTSALADSVLERAPYLVVPCYLATAATAGAGTGTEFVVASLGAAVENFLVTLAADGIGSLWTDTDSDSVRELLALPDRWEPLGVIAIGKPAETTPSVPPRDPEDFITVR</sequence>
<evidence type="ECO:0000256" key="8">
    <source>
        <dbReference type="ARBA" id="ARBA00023268"/>
    </source>
</evidence>
<dbReference type="InterPro" id="IPR029479">
    <property type="entry name" value="Nitroreductase"/>
</dbReference>
<evidence type="ECO:0000256" key="9">
    <source>
        <dbReference type="SAM" id="MobiDB-lite"/>
    </source>
</evidence>
<organism evidence="12 13">
    <name type="scientific">Catenulispora acidiphila (strain DSM 44928 / JCM 14897 / NBRC 102108 / NRRL B-24433 / ID139908)</name>
    <dbReference type="NCBI Taxonomy" id="479433"/>
    <lineage>
        <taxon>Bacteria</taxon>
        <taxon>Bacillati</taxon>
        <taxon>Actinomycetota</taxon>
        <taxon>Actinomycetes</taxon>
        <taxon>Catenulisporales</taxon>
        <taxon>Catenulisporaceae</taxon>
        <taxon>Catenulispora</taxon>
    </lineage>
</organism>
<evidence type="ECO:0000256" key="1">
    <source>
        <dbReference type="ARBA" id="ARBA00022598"/>
    </source>
</evidence>
<dbReference type="GO" id="GO:0052618">
    <property type="term" value="F:coenzyme F420-0:L-glutamate ligase activity"/>
    <property type="evidence" value="ECO:0007669"/>
    <property type="project" value="TreeGrafter"/>
</dbReference>
<dbReference type="EMBL" id="CP001700">
    <property type="protein sequence ID" value="ACU76436.1"/>
    <property type="molecule type" value="Genomic_DNA"/>
</dbReference>
<dbReference type="FunCoup" id="C7QCH3">
    <property type="interactions" value="1"/>
</dbReference>
<dbReference type="GO" id="GO:0005525">
    <property type="term" value="F:GTP binding"/>
    <property type="evidence" value="ECO:0007669"/>
    <property type="project" value="UniProtKB-KW"/>
</dbReference>
<dbReference type="HOGENOM" id="CLU_051152_0_0_11"/>
<dbReference type="SUPFAM" id="SSF144010">
    <property type="entry name" value="CofE-like"/>
    <property type="match status" value="1"/>
</dbReference>
<dbReference type="Pfam" id="PF01996">
    <property type="entry name" value="F420_ligase"/>
    <property type="match status" value="1"/>
</dbReference>
<evidence type="ECO:0000313" key="12">
    <source>
        <dbReference type="EMBL" id="ACU76436.1"/>
    </source>
</evidence>